<dbReference type="EMBL" id="CP038437">
    <property type="protein sequence ID" value="QEM83770.1"/>
    <property type="molecule type" value="Genomic_DNA"/>
</dbReference>
<accession>A0A5C1NLR1</accession>
<dbReference type="OrthoDB" id="9021226at2"/>
<sequence>MSVTHLTSVVERAVPLTSAEDTDGAQLRLKVFWPTTNLWNDAHMADYHKEASSIVQHLIRQQYWNQEGAVDTHRFTCEDFAIRVLCEYASSRGLPVKLSTGVRTYRNMEVYSPAQHDTYASHMYGFTEMVMLTYGAPDMQRPQNTISLSSPVELRPGDILAQSKDRPGNLAHHIQLATRVSPERIDIRQGNTGGAFYRPISTIRRWLGENLADPQNTAYAGLPIESGQYVRAAKGWDYRNLTTGSKAKDFLRIFELYRWNFREFNRP</sequence>
<keyword evidence="2" id="KW-1185">Reference proteome</keyword>
<gene>
    <name evidence="1" type="ORF">E4T21_21000</name>
</gene>
<evidence type="ECO:0000313" key="2">
    <source>
        <dbReference type="Proteomes" id="UP000324285"/>
    </source>
</evidence>
<evidence type="ECO:0000313" key="1">
    <source>
        <dbReference type="EMBL" id="QEM83770.1"/>
    </source>
</evidence>
<name>A0A5C1NLR1_9GAMM</name>
<dbReference type="Proteomes" id="UP000324285">
    <property type="component" value="Chromosome"/>
</dbReference>
<reference evidence="1" key="1">
    <citation type="submission" date="2021-02" db="EMBL/GenBank/DDBJ databases">
        <title>Strain Y2R2, a novel species of the genus Halomonas.</title>
        <authorList>
            <person name="Huang H."/>
        </authorList>
    </citation>
    <scope>NUCLEOTIDE SEQUENCE</scope>
    <source>
        <strain evidence="1">Y2R2</strain>
    </source>
</reference>
<proteinExistence type="predicted"/>
<protein>
    <submittedName>
        <fullName evidence="1">Uncharacterized protein</fullName>
    </submittedName>
</protein>
<dbReference type="KEGG" id="hbh:E4T21_21000"/>
<organism evidence="1 2">
    <name type="scientific">Halomonas binhaiensis</name>
    <dbReference type="NCBI Taxonomy" id="2562282"/>
    <lineage>
        <taxon>Bacteria</taxon>
        <taxon>Pseudomonadati</taxon>
        <taxon>Pseudomonadota</taxon>
        <taxon>Gammaproteobacteria</taxon>
        <taxon>Oceanospirillales</taxon>
        <taxon>Halomonadaceae</taxon>
        <taxon>Halomonas</taxon>
    </lineage>
</organism>
<dbReference type="AlphaFoldDB" id="A0A5C1NLR1"/>
<dbReference type="RefSeq" id="WP_149286890.1">
    <property type="nucleotide sequence ID" value="NZ_CP038437.2"/>
</dbReference>